<dbReference type="InterPro" id="IPR002201">
    <property type="entry name" value="Glyco_trans_9"/>
</dbReference>
<dbReference type="Gene3D" id="3.40.50.2000">
    <property type="entry name" value="Glycogen Phosphorylase B"/>
    <property type="match status" value="2"/>
</dbReference>
<evidence type="ECO:0000313" key="3">
    <source>
        <dbReference type="EMBL" id="TPE51275.1"/>
    </source>
</evidence>
<keyword evidence="2 3" id="KW-0808">Transferase</keyword>
<dbReference type="RefSeq" id="WP_140588770.1">
    <property type="nucleotide sequence ID" value="NZ_VFRR01000016.1"/>
</dbReference>
<evidence type="ECO:0000313" key="4">
    <source>
        <dbReference type="Proteomes" id="UP000315901"/>
    </source>
</evidence>
<dbReference type="OrthoDB" id="9781892at2"/>
<dbReference type="GO" id="GO:0009244">
    <property type="term" value="P:lipopolysaccharide core region biosynthetic process"/>
    <property type="evidence" value="ECO:0007669"/>
    <property type="project" value="TreeGrafter"/>
</dbReference>
<sequence length="334" mass="36625">MKQNIQRIAVVRLSALGDVCHAIAVVTAIQKRYPEAQITWITGPLEAQLVSLMNNIDVRVYDKKSGIKGMLALRQALSSVSFDVLLHMQWSSRASLLTRMLKAKRRIGFARSLSREKQHWFVNELAPEPEGFHVLDAFWSLATAIGVKQTEPDWAINIPILPFDLPKGYVVLNPAGSKPSKNWSVVGYRKIVSLLRNAGRSVVLTGSPADRALCDAIAEGFELVNLAGKTSIADLVAVINGAAFVISPDTGPAHIATMVKTPVMALFALSNPERTGPYNDLHHVVSAYRELVEREQGKPLAQIPWATTVHAKDAMLSLDETAVLAKVQEMLRLP</sequence>
<dbReference type="GO" id="GO:0008713">
    <property type="term" value="F:ADP-heptose-lipopolysaccharide heptosyltransferase activity"/>
    <property type="evidence" value="ECO:0007669"/>
    <property type="project" value="TreeGrafter"/>
</dbReference>
<dbReference type="Pfam" id="PF01075">
    <property type="entry name" value="Glyco_transf_9"/>
    <property type="match status" value="1"/>
</dbReference>
<evidence type="ECO:0000256" key="1">
    <source>
        <dbReference type="ARBA" id="ARBA00022676"/>
    </source>
</evidence>
<protein>
    <submittedName>
        <fullName evidence="3">Glycosyltransferase family 9 protein</fullName>
    </submittedName>
</protein>
<dbReference type="SUPFAM" id="SSF53756">
    <property type="entry name" value="UDP-Glycosyltransferase/glycogen phosphorylase"/>
    <property type="match status" value="1"/>
</dbReference>
<dbReference type="InterPro" id="IPR051199">
    <property type="entry name" value="LPS_LOS_Heptosyltrfase"/>
</dbReference>
<dbReference type="AlphaFoldDB" id="A0A501WSE0"/>
<comment type="caution">
    <text evidence="3">The sequence shown here is derived from an EMBL/GenBank/DDBJ whole genome shotgun (WGS) entry which is preliminary data.</text>
</comment>
<dbReference type="PANTHER" id="PTHR30160:SF21">
    <property type="entry name" value="LIPOPOLYSACCHARIDE CORE HEPTOSYLTRANSFERASE OPSX"/>
    <property type="match status" value="1"/>
</dbReference>
<proteinExistence type="predicted"/>
<gene>
    <name evidence="3" type="ORF">FJM67_09540</name>
</gene>
<reference evidence="3 4" key="1">
    <citation type="submission" date="2019-06" db="EMBL/GenBank/DDBJ databases">
        <title>A novel bacterium of genus Marinomonas, isolated from coastal sand.</title>
        <authorList>
            <person name="Huang H."/>
            <person name="Mo K."/>
            <person name="Hu Y."/>
        </authorList>
    </citation>
    <scope>NUCLEOTIDE SEQUENCE [LARGE SCALE GENOMIC DNA]</scope>
    <source>
        <strain evidence="3 4">HB171799</strain>
    </source>
</reference>
<dbReference type="GO" id="GO:0005829">
    <property type="term" value="C:cytosol"/>
    <property type="evidence" value="ECO:0007669"/>
    <property type="project" value="TreeGrafter"/>
</dbReference>
<keyword evidence="4" id="KW-1185">Reference proteome</keyword>
<organism evidence="3 4">
    <name type="scientific">Maribrevibacterium harenarium</name>
    <dbReference type="NCBI Taxonomy" id="2589817"/>
    <lineage>
        <taxon>Bacteria</taxon>
        <taxon>Pseudomonadati</taxon>
        <taxon>Pseudomonadota</taxon>
        <taxon>Gammaproteobacteria</taxon>
        <taxon>Oceanospirillales</taxon>
        <taxon>Oceanospirillaceae</taxon>
        <taxon>Maribrevibacterium</taxon>
    </lineage>
</organism>
<keyword evidence="1" id="KW-0328">Glycosyltransferase</keyword>
<accession>A0A501WSE0</accession>
<dbReference type="CDD" id="cd03789">
    <property type="entry name" value="GT9_LPS_heptosyltransferase"/>
    <property type="match status" value="1"/>
</dbReference>
<dbReference type="EMBL" id="VFRR01000016">
    <property type="protein sequence ID" value="TPE51275.1"/>
    <property type="molecule type" value="Genomic_DNA"/>
</dbReference>
<evidence type="ECO:0000256" key="2">
    <source>
        <dbReference type="ARBA" id="ARBA00022679"/>
    </source>
</evidence>
<dbReference type="Proteomes" id="UP000315901">
    <property type="component" value="Unassembled WGS sequence"/>
</dbReference>
<dbReference type="PANTHER" id="PTHR30160">
    <property type="entry name" value="TETRAACYLDISACCHARIDE 4'-KINASE-RELATED"/>
    <property type="match status" value="1"/>
</dbReference>
<name>A0A501WSE0_9GAMM</name>